<name>A0A7Z7FEG8_9EURY</name>
<gene>
    <name evidence="1" type="ORF">SAMN04488589_1542</name>
</gene>
<sequence length="101" mass="11820">MITLTRKLTLEDLERSKTKKENRPAEQDLEDLYDLIIPPGTPSYIIYDLVEEFDLEPVERKINVHIVDTDERELIALRGTLEVVQAAEKFLHEELKAWIES</sequence>
<keyword evidence="2" id="KW-1185">Reference proteome</keyword>
<comment type="caution">
    <text evidence="1">The sequence shown here is derived from an EMBL/GenBank/DDBJ whole genome shotgun (WGS) entry which is preliminary data.</text>
</comment>
<evidence type="ECO:0000313" key="2">
    <source>
        <dbReference type="Proteomes" id="UP000199259"/>
    </source>
</evidence>
<proteinExistence type="predicted"/>
<protein>
    <submittedName>
        <fullName evidence="1">Uncharacterized protein</fullName>
    </submittedName>
</protein>
<dbReference type="Proteomes" id="UP000199259">
    <property type="component" value="Unassembled WGS sequence"/>
</dbReference>
<reference evidence="1 2" key="1">
    <citation type="submission" date="2016-10" db="EMBL/GenBank/DDBJ databases">
        <authorList>
            <person name="Varghese N."/>
            <person name="Submissions S."/>
        </authorList>
    </citation>
    <scope>NUCLEOTIDE SEQUENCE [LARGE SCALE GENOMIC DNA]</scope>
    <source>
        <strain evidence="1 2">PL 12/M</strain>
    </source>
</reference>
<dbReference type="AlphaFoldDB" id="A0A7Z7FEG8"/>
<evidence type="ECO:0000313" key="1">
    <source>
        <dbReference type="EMBL" id="SDF85602.1"/>
    </source>
</evidence>
<dbReference type="EMBL" id="FNCA01000004">
    <property type="protein sequence ID" value="SDF85602.1"/>
    <property type="molecule type" value="Genomic_DNA"/>
</dbReference>
<accession>A0A7Z7FEG8</accession>
<organism evidence="1 2">
    <name type="scientific">Methanolobus vulcani</name>
    <dbReference type="NCBI Taxonomy" id="38026"/>
    <lineage>
        <taxon>Archaea</taxon>
        <taxon>Methanobacteriati</taxon>
        <taxon>Methanobacteriota</taxon>
        <taxon>Stenosarchaea group</taxon>
        <taxon>Methanomicrobia</taxon>
        <taxon>Methanosarcinales</taxon>
        <taxon>Methanosarcinaceae</taxon>
        <taxon>Methanolobus</taxon>
    </lineage>
</organism>